<accession>A0ABW7FVD3</accession>
<dbReference type="InterPro" id="IPR001633">
    <property type="entry name" value="EAL_dom"/>
</dbReference>
<protein>
    <submittedName>
        <fullName evidence="4">Bifunctional diguanylate cyclase/phosphodiesterase</fullName>
    </submittedName>
</protein>
<dbReference type="SMART" id="SM00052">
    <property type="entry name" value="EAL"/>
    <property type="match status" value="1"/>
</dbReference>
<dbReference type="InterPro" id="IPR029787">
    <property type="entry name" value="Nucleotide_cyclase"/>
</dbReference>
<dbReference type="Gene3D" id="3.30.70.270">
    <property type="match status" value="1"/>
</dbReference>
<keyword evidence="1" id="KW-0472">Membrane</keyword>
<dbReference type="Pfam" id="PF00563">
    <property type="entry name" value="EAL"/>
    <property type="match status" value="1"/>
</dbReference>
<proteinExistence type="predicted"/>
<evidence type="ECO:0000313" key="4">
    <source>
        <dbReference type="EMBL" id="MFG6448297.1"/>
    </source>
</evidence>
<feature type="domain" description="EAL" evidence="2">
    <location>
        <begin position="420"/>
        <end position="673"/>
    </location>
</feature>
<dbReference type="PANTHER" id="PTHR33121">
    <property type="entry name" value="CYCLIC DI-GMP PHOSPHODIESTERASE PDEF"/>
    <property type="match status" value="1"/>
</dbReference>
<gene>
    <name evidence="4" type="ORF">ACG0Z6_08565</name>
</gene>
<sequence>MILYLVITSLVSLCLLLTAIDALRTLSSLPADSQTNRTLWLSVVQLHYALICPWLLQGLSSAWLPLLAACLSAATWPVLLPAWRLHWFQHDATEPEAPSAHKPWHARIAPRALVGLGAVAWGLGGLLSWLILLSWARPVGHSPLSGAQWLLPACTAAAGLQYAGLAVLLLVDAPRWQTMTSRLGLGALVVLPAVWINGLLLPHVAASERSEGLLMTCVGAIAILLLALHYRQQLPAHGTDAHATQQLAPSTDPLTHMLSRIGLEEALGLAVLDADRTQSGLAVLSFNLDGFGPINASFGHDAGDEVLRETARRINGFIGTQGSAGRIGADDFVLMLPCSTQRAPITQLTEQLQQALAQPFMVQGNEVILTSSVGMALYPDHGGPSQLLRSALAAKQAAKRLGGACCIWFEPRMGNDARDQLELLQDLRKALERDELELFFQPKIDAASGQVTAAEALLRWRHPTRGMVPPDQFIPVAERFGFMRELGNWVISAACRQAQQWRQHGLRMRVAINLSAHQMRQADIVNRLQDALAECRIHPSLLTCEITESVSMEDTAATQETFRRLGQLGVHLSIDDFGTGYSSLSYLRQLPASELKIDRSFVVDVDTSPDARAVVDAVVKLAHALGLRVVAEGVETERQQNALLALGCDEFQGYLFARPMSAQAILMWAMGEMQNRSLSFRDSLFGGATSYTTMQ</sequence>
<dbReference type="InterPro" id="IPR043128">
    <property type="entry name" value="Rev_trsase/Diguanyl_cyclase"/>
</dbReference>
<feature type="transmembrane region" description="Helical" evidence="1">
    <location>
        <begin position="149"/>
        <end position="171"/>
    </location>
</feature>
<dbReference type="InterPro" id="IPR050706">
    <property type="entry name" value="Cyclic-di-GMP_PDE-like"/>
</dbReference>
<evidence type="ECO:0000259" key="2">
    <source>
        <dbReference type="PROSITE" id="PS50883"/>
    </source>
</evidence>
<dbReference type="SMART" id="SM00267">
    <property type="entry name" value="GGDEF"/>
    <property type="match status" value="1"/>
</dbReference>
<name>A0ABW7FVD3_9BURK</name>
<dbReference type="Pfam" id="PF00990">
    <property type="entry name" value="GGDEF"/>
    <property type="match status" value="1"/>
</dbReference>
<dbReference type="PANTHER" id="PTHR33121:SF79">
    <property type="entry name" value="CYCLIC DI-GMP PHOSPHODIESTERASE PDED-RELATED"/>
    <property type="match status" value="1"/>
</dbReference>
<dbReference type="InterPro" id="IPR035919">
    <property type="entry name" value="EAL_sf"/>
</dbReference>
<dbReference type="EMBL" id="JBIGHZ010000003">
    <property type="protein sequence ID" value="MFG6448297.1"/>
    <property type="molecule type" value="Genomic_DNA"/>
</dbReference>
<feature type="transmembrane region" description="Helical" evidence="1">
    <location>
        <begin position="62"/>
        <end position="80"/>
    </location>
</feature>
<reference evidence="4 5" key="1">
    <citation type="submission" date="2024-08" db="EMBL/GenBank/DDBJ databases">
        <authorList>
            <person name="Lu H."/>
        </authorList>
    </citation>
    <scope>NUCLEOTIDE SEQUENCE [LARGE SCALE GENOMIC DNA]</scope>
    <source>
        <strain evidence="4 5">BYS180W</strain>
    </source>
</reference>
<dbReference type="InterPro" id="IPR000160">
    <property type="entry name" value="GGDEF_dom"/>
</dbReference>
<dbReference type="CDD" id="cd01948">
    <property type="entry name" value="EAL"/>
    <property type="match status" value="1"/>
</dbReference>
<organism evidence="4 5">
    <name type="scientific">Roseateles rivi</name>
    <dbReference type="NCBI Taxonomy" id="3299028"/>
    <lineage>
        <taxon>Bacteria</taxon>
        <taxon>Pseudomonadati</taxon>
        <taxon>Pseudomonadota</taxon>
        <taxon>Betaproteobacteria</taxon>
        <taxon>Burkholderiales</taxon>
        <taxon>Sphaerotilaceae</taxon>
        <taxon>Roseateles</taxon>
    </lineage>
</organism>
<dbReference type="PROSITE" id="PS50887">
    <property type="entry name" value="GGDEF"/>
    <property type="match status" value="1"/>
</dbReference>
<feature type="domain" description="GGDEF" evidence="3">
    <location>
        <begin position="279"/>
        <end position="411"/>
    </location>
</feature>
<evidence type="ECO:0000259" key="3">
    <source>
        <dbReference type="PROSITE" id="PS50887"/>
    </source>
</evidence>
<dbReference type="NCBIfam" id="TIGR00254">
    <property type="entry name" value="GGDEF"/>
    <property type="match status" value="1"/>
</dbReference>
<dbReference type="PROSITE" id="PS50883">
    <property type="entry name" value="EAL"/>
    <property type="match status" value="1"/>
</dbReference>
<dbReference type="Proteomes" id="UP001606099">
    <property type="component" value="Unassembled WGS sequence"/>
</dbReference>
<feature type="transmembrane region" description="Helical" evidence="1">
    <location>
        <begin position="6"/>
        <end position="26"/>
    </location>
</feature>
<evidence type="ECO:0000313" key="5">
    <source>
        <dbReference type="Proteomes" id="UP001606099"/>
    </source>
</evidence>
<evidence type="ECO:0000256" key="1">
    <source>
        <dbReference type="SAM" id="Phobius"/>
    </source>
</evidence>
<feature type="transmembrane region" description="Helical" evidence="1">
    <location>
        <begin position="112"/>
        <end position="137"/>
    </location>
</feature>
<dbReference type="CDD" id="cd01949">
    <property type="entry name" value="GGDEF"/>
    <property type="match status" value="1"/>
</dbReference>
<dbReference type="Gene3D" id="3.20.20.450">
    <property type="entry name" value="EAL domain"/>
    <property type="match status" value="1"/>
</dbReference>
<keyword evidence="1" id="KW-0812">Transmembrane</keyword>
<dbReference type="SUPFAM" id="SSF141868">
    <property type="entry name" value="EAL domain-like"/>
    <property type="match status" value="1"/>
</dbReference>
<dbReference type="SUPFAM" id="SSF55073">
    <property type="entry name" value="Nucleotide cyclase"/>
    <property type="match status" value="1"/>
</dbReference>
<keyword evidence="5" id="KW-1185">Reference proteome</keyword>
<dbReference type="RefSeq" id="WP_394460399.1">
    <property type="nucleotide sequence ID" value="NZ_JBIGHZ010000003.1"/>
</dbReference>
<keyword evidence="1" id="KW-1133">Transmembrane helix</keyword>
<comment type="caution">
    <text evidence="4">The sequence shown here is derived from an EMBL/GenBank/DDBJ whole genome shotgun (WGS) entry which is preliminary data.</text>
</comment>
<feature type="transmembrane region" description="Helical" evidence="1">
    <location>
        <begin position="183"/>
        <end position="206"/>
    </location>
</feature>